<dbReference type="PATRIC" id="fig|2162.10.peg.1440"/>
<dbReference type="AlphaFoldDB" id="A0A0S4FPK8"/>
<dbReference type="Pfam" id="PF05402">
    <property type="entry name" value="PqqD"/>
    <property type="match status" value="1"/>
</dbReference>
<dbReference type="InterPro" id="IPR041881">
    <property type="entry name" value="PqqD_sf"/>
</dbReference>
<accession>A0A0S4FPK8</accession>
<dbReference type="InterPro" id="IPR008792">
    <property type="entry name" value="PQQD"/>
</dbReference>
<gene>
    <name evidence="1" type="ORF">MB9_1377</name>
</gene>
<proteinExistence type="predicted"/>
<name>A0A0S4FPK8_METFO</name>
<evidence type="ECO:0000313" key="1">
    <source>
        <dbReference type="EMBL" id="CEL25014.1"/>
    </source>
</evidence>
<organism evidence="1 2">
    <name type="scientific">Methanobacterium formicicum</name>
    <dbReference type="NCBI Taxonomy" id="2162"/>
    <lineage>
        <taxon>Archaea</taxon>
        <taxon>Methanobacteriati</taxon>
        <taxon>Methanobacteriota</taxon>
        <taxon>Methanomada group</taxon>
        <taxon>Methanobacteria</taxon>
        <taxon>Methanobacteriales</taxon>
        <taxon>Methanobacteriaceae</taxon>
        <taxon>Methanobacterium</taxon>
    </lineage>
</organism>
<keyword evidence="2" id="KW-1185">Reference proteome</keyword>
<dbReference type="Proteomes" id="UP000062768">
    <property type="component" value="Chromosome I"/>
</dbReference>
<evidence type="ECO:0000313" key="2">
    <source>
        <dbReference type="Proteomes" id="UP000062768"/>
    </source>
</evidence>
<protein>
    <recommendedName>
        <fullName evidence="3">PqqD family protein</fullName>
    </recommendedName>
</protein>
<dbReference type="GeneID" id="26739621"/>
<evidence type="ECO:0008006" key="3">
    <source>
        <dbReference type="Google" id="ProtNLM"/>
    </source>
</evidence>
<dbReference type="Gene3D" id="1.10.10.1150">
    <property type="entry name" value="Coenzyme PQQ synthesis protein D (PqqD)"/>
    <property type="match status" value="1"/>
</dbReference>
<sequence length="93" mass="10598">MIELSRSSKIVVSKDVVSCDLGGETAILEMNEGVYYGLNEMGTVIWELIQKPITLQEIVNSIREEYEVDQKTCFDDLSELIEQMIKNKLVEVL</sequence>
<dbReference type="EMBL" id="LN734822">
    <property type="protein sequence ID" value="CEL25014.1"/>
    <property type="molecule type" value="Genomic_DNA"/>
</dbReference>
<dbReference type="RefSeq" id="WP_060537803.1">
    <property type="nucleotide sequence ID" value="NZ_LN734822.1"/>
</dbReference>
<reference evidence="1" key="1">
    <citation type="submission" date="2014-09" db="EMBL/GenBank/DDBJ databases">
        <authorList>
            <person name="Wibberg D."/>
        </authorList>
    </citation>
    <scope>NUCLEOTIDE SEQUENCE [LARGE SCALE GENOMIC DNA]</scope>
    <source>
        <strain evidence="1">Mb9</strain>
    </source>
</reference>